<dbReference type="PANTHER" id="PTHR10458">
    <property type="entry name" value="PEPTIDE DEFORMYLASE"/>
    <property type="match status" value="1"/>
</dbReference>
<dbReference type="GO" id="GO:0046872">
    <property type="term" value="F:metal ion binding"/>
    <property type="evidence" value="ECO:0007669"/>
    <property type="project" value="UniProtKB-KW"/>
</dbReference>
<name>A0A5A8DLY7_CAFRO</name>
<dbReference type="CDD" id="cd00487">
    <property type="entry name" value="Pep_deformylase"/>
    <property type="match status" value="1"/>
</dbReference>
<evidence type="ECO:0000256" key="2">
    <source>
        <dbReference type="ARBA" id="ARBA00012175"/>
    </source>
</evidence>
<dbReference type="Pfam" id="PF01327">
    <property type="entry name" value="Pep_deformylase"/>
    <property type="match status" value="1"/>
</dbReference>
<gene>
    <name evidence="8" type="ORF">FNF28_03161</name>
</gene>
<evidence type="ECO:0000256" key="6">
    <source>
        <dbReference type="ARBA" id="ARBA00037114"/>
    </source>
</evidence>
<dbReference type="GO" id="GO:0042586">
    <property type="term" value="F:peptide deformylase activity"/>
    <property type="evidence" value="ECO:0007669"/>
    <property type="project" value="UniProtKB-EC"/>
</dbReference>
<evidence type="ECO:0000313" key="9">
    <source>
        <dbReference type="Proteomes" id="UP000324907"/>
    </source>
</evidence>
<keyword evidence="3 7" id="KW-0479">Metal-binding</keyword>
<dbReference type="GO" id="GO:0005739">
    <property type="term" value="C:mitochondrion"/>
    <property type="evidence" value="ECO:0007669"/>
    <property type="project" value="TreeGrafter"/>
</dbReference>
<dbReference type="GO" id="GO:0006412">
    <property type="term" value="P:translation"/>
    <property type="evidence" value="ECO:0007669"/>
    <property type="project" value="UniProtKB-KW"/>
</dbReference>
<dbReference type="SUPFAM" id="SSF56420">
    <property type="entry name" value="Peptide deformylase"/>
    <property type="match status" value="1"/>
</dbReference>
<evidence type="ECO:0000256" key="4">
    <source>
        <dbReference type="ARBA" id="ARBA00022801"/>
    </source>
</evidence>
<sequence length="159" mass="16875">MAKGGMGLAAPQVGVSARVMVMRRTCKLQRQRGDDLAARSYEVCINPRVLHAEAEEVVGPEGCYSVPGHVAFVSRPGAITVEWLDETGTRVSDTLCGVPAVVFQHELDHLDGVLILDKDISGIAGTPEGAEASRRFTESLNRHYTPGLRPAGPAAPATS</sequence>
<dbReference type="AlphaFoldDB" id="A0A5A8DLY7"/>
<comment type="caution">
    <text evidence="8">The sequence shown here is derived from an EMBL/GenBank/DDBJ whole genome shotgun (WGS) entry which is preliminary data.</text>
</comment>
<accession>A0A5A8DLY7</accession>
<comment type="function">
    <text evidence="6 7">Removes the formyl group from the N-terminal Met of newly synthesized proteins.</text>
</comment>
<comment type="catalytic activity">
    <reaction evidence="7">
        <text>N-terminal N-formyl-L-methionyl-[peptide] + H2O = N-terminal L-methionyl-[peptide] + formate</text>
        <dbReference type="Rhea" id="RHEA:24420"/>
        <dbReference type="Rhea" id="RHEA-COMP:10639"/>
        <dbReference type="Rhea" id="RHEA-COMP:10640"/>
        <dbReference type="ChEBI" id="CHEBI:15377"/>
        <dbReference type="ChEBI" id="CHEBI:15740"/>
        <dbReference type="ChEBI" id="CHEBI:49298"/>
        <dbReference type="ChEBI" id="CHEBI:64731"/>
        <dbReference type="EC" id="3.5.1.88"/>
    </reaction>
</comment>
<dbReference type="EC" id="3.5.1.88" evidence="2 7"/>
<evidence type="ECO:0000256" key="1">
    <source>
        <dbReference type="ARBA" id="ARBA00010759"/>
    </source>
</evidence>
<dbReference type="Gene3D" id="3.90.45.10">
    <property type="entry name" value="Peptide deformylase"/>
    <property type="match status" value="1"/>
</dbReference>
<organism evidence="8 9">
    <name type="scientific">Cafeteria roenbergensis</name>
    <name type="common">Marine flagellate</name>
    <dbReference type="NCBI Taxonomy" id="33653"/>
    <lineage>
        <taxon>Eukaryota</taxon>
        <taxon>Sar</taxon>
        <taxon>Stramenopiles</taxon>
        <taxon>Bigyra</taxon>
        <taxon>Opalozoa</taxon>
        <taxon>Bicosoecida</taxon>
        <taxon>Cafeteriaceae</taxon>
        <taxon>Cafeteria</taxon>
    </lineage>
</organism>
<dbReference type="Proteomes" id="UP000324907">
    <property type="component" value="Unassembled WGS sequence"/>
</dbReference>
<evidence type="ECO:0000256" key="7">
    <source>
        <dbReference type="RuleBase" id="RU362111"/>
    </source>
</evidence>
<evidence type="ECO:0000256" key="3">
    <source>
        <dbReference type="ARBA" id="ARBA00022723"/>
    </source>
</evidence>
<keyword evidence="4 7" id="KW-0378">Hydrolase</keyword>
<dbReference type="EMBL" id="VLTL01000040">
    <property type="protein sequence ID" value="KAA0166392.1"/>
    <property type="molecule type" value="Genomic_DNA"/>
</dbReference>
<proteinExistence type="inferred from homology"/>
<evidence type="ECO:0000256" key="5">
    <source>
        <dbReference type="ARBA" id="ARBA00022917"/>
    </source>
</evidence>
<dbReference type="PRINTS" id="PR01576">
    <property type="entry name" value="PDEFORMYLASE"/>
</dbReference>
<dbReference type="InterPro" id="IPR036821">
    <property type="entry name" value="Peptide_deformylase_sf"/>
</dbReference>
<dbReference type="InterPro" id="IPR023635">
    <property type="entry name" value="Peptide_deformylase"/>
</dbReference>
<protein>
    <recommendedName>
        <fullName evidence="2 7">Peptide deformylase</fullName>
        <ecNumber evidence="2 7">3.5.1.88</ecNumber>
    </recommendedName>
</protein>
<dbReference type="PANTHER" id="PTHR10458:SF2">
    <property type="entry name" value="PEPTIDE DEFORMYLASE, MITOCHONDRIAL"/>
    <property type="match status" value="1"/>
</dbReference>
<reference evidence="8 9" key="1">
    <citation type="submission" date="2019-07" db="EMBL/GenBank/DDBJ databases">
        <title>Genomes of Cafeteria roenbergensis.</title>
        <authorList>
            <person name="Fischer M.G."/>
            <person name="Hackl T."/>
            <person name="Roman M."/>
        </authorList>
    </citation>
    <scope>NUCLEOTIDE SEQUENCE [LARGE SCALE GENOMIC DNA]</scope>
    <source>
        <strain evidence="8 9">RCC970-E3</strain>
    </source>
</reference>
<keyword evidence="5 7" id="KW-0648">Protein biosynthesis</keyword>
<evidence type="ECO:0000313" key="8">
    <source>
        <dbReference type="EMBL" id="KAA0166392.1"/>
    </source>
</evidence>
<comment type="similarity">
    <text evidence="1 7">Belongs to the polypeptide deformylase family.</text>
</comment>